<dbReference type="STRING" id="81972.D7M998"/>
<dbReference type="InterPro" id="IPR057600">
    <property type="entry name" value="TORTIFOLIA1/SINE1-2_N"/>
</dbReference>
<dbReference type="eggNOG" id="ENOG502QUFS">
    <property type="taxonomic scope" value="Eukaryota"/>
</dbReference>
<sequence>MLVSRIYLNSDDAVVALFVEPLFEAMRERRKGVQSGAAMCMAKMVQSAATPPISSFQKLCPRISKLLSNPCFLAEASLLLLVSSLSQVGAIAPQSLDSLLERIYACLASTCWETRTKGCG</sequence>
<reference evidence="3" key="1">
    <citation type="journal article" date="2011" name="Nat. Genet.">
        <title>The Arabidopsis lyrata genome sequence and the basis of rapid genome size change.</title>
        <authorList>
            <person name="Hu T.T."/>
            <person name="Pattyn P."/>
            <person name="Bakker E.G."/>
            <person name="Cao J."/>
            <person name="Cheng J.-F."/>
            <person name="Clark R.M."/>
            <person name="Fahlgren N."/>
            <person name="Fawcett J.A."/>
            <person name="Grimwood J."/>
            <person name="Gundlach H."/>
            <person name="Haberer G."/>
            <person name="Hollister J.D."/>
            <person name="Ossowski S."/>
            <person name="Ottilar R.P."/>
            <person name="Salamov A.A."/>
            <person name="Schneeberger K."/>
            <person name="Spannagl M."/>
            <person name="Wang X."/>
            <person name="Yang L."/>
            <person name="Nasrallah M.E."/>
            <person name="Bergelson J."/>
            <person name="Carrington J.C."/>
            <person name="Gaut B.S."/>
            <person name="Schmutz J."/>
            <person name="Mayer K.F.X."/>
            <person name="Van de Peer Y."/>
            <person name="Grigoriev I.V."/>
            <person name="Nordborg M."/>
            <person name="Weigel D."/>
            <person name="Guo Y.-L."/>
        </authorList>
    </citation>
    <scope>NUCLEOTIDE SEQUENCE [LARGE SCALE GENOMIC DNA]</scope>
    <source>
        <strain evidence="3">cv. MN47</strain>
    </source>
</reference>
<dbReference type="HOGENOM" id="CLU_2052841_0_0_1"/>
<dbReference type="PANTHER" id="PTHR31355:SF7">
    <property type="entry name" value="MICROTUBULE-ASSOCIATED PROTEIN TORTIFOLIA1"/>
    <property type="match status" value="1"/>
</dbReference>
<name>D7M998_ARALL</name>
<protein>
    <recommendedName>
        <fullName evidence="1">TORTIFOLIA1/SINE1-2 N-terminal domain-containing protein</fullName>
    </recommendedName>
</protein>
<dbReference type="InterPro" id="IPR033337">
    <property type="entry name" value="TORTIFOLIA1/SINE1-2"/>
</dbReference>
<organism evidence="3">
    <name type="scientific">Arabidopsis lyrata subsp. lyrata</name>
    <name type="common">Lyre-leaved rock-cress</name>
    <dbReference type="NCBI Taxonomy" id="81972"/>
    <lineage>
        <taxon>Eukaryota</taxon>
        <taxon>Viridiplantae</taxon>
        <taxon>Streptophyta</taxon>
        <taxon>Embryophyta</taxon>
        <taxon>Tracheophyta</taxon>
        <taxon>Spermatophyta</taxon>
        <taxon>Magnoliopsida</taxon>
        <taxon>eudicotyledons</taxon>
        <taxon>Gunneridae</taxon>
        <taxon>Pentapetalae</taxon>
        <taxon>rosids</taxon>
        <taxon>malvids</taxon>
        <taxon>Brassicales</taxon>
        <taxon>Brassicaceae</taxon>
        <taxon>Camelineae</taxon>
        <taxon>Arabidopsis</taxon>
    </lineage>
</organism>
<dbReference type="Proteomes" id="UP000008694">
    <property type="component" value="Unassembled WGS sequence"/>
</dbReference>
<dbReference type="GO" id="GO:0009826">
    <property type="term" value="P:unidimensional cell growth"/>
    <property type="evidence" value="ECO:0007669"/>
    <property type="project" value="TreeGrafter"/>
</dbReference>
<dbReference type="SUPFAM" id="SSF48371">
    <property type="entry name" value="ARM repeat"/>
    <property type="match status" value="1"/>
</dbReference>
<dbReference type="GO" id="GO:0010031">
    <property type="term" value="P:circumnutation"/>
    <property type="evidence" value="ECO:0007669"/>
    <property type="project" value="TreeGrafter"/>
</dbReference>
<keyword evidence="3" id="KW-1185">Reference proteome</keyword>
<dbReference type="EMBL" id="GL348719">
    <property type="protein sequence ID" value="EFH43461.1"/>
    <property type="molecule type" value="Genomic_DNA"/>
</dbReference>
<proteinExistence type="predicted"/>
<accession>D7M998</accession>
<dbReference type="GO" id="GO:0010005">
    <property type="term" value="C:cortical microtubule, transverse to long axis"/>
    <property type="evidence" value="ECO:0007669"/>
    <property type="project" value="TreeGrafter"/>
</dbReference>
<dbReference type="GO" id="GO:0008017">
    <property type="term" value="F:microtubule binding"/>
    <property type="evidence" value="ECO:0007669"/>
    <property type="project" value="InterPro"/>
</dbReference>
<gene>
    <name evidence="2" type="ORF">ARALYDRAFT_913111</name>
</gene>
<dbReference type="Gene3D" id="1.25.10.10">
    <property type="entry name" value="Leucine-rich Repeat Variant"/>
    <property type="match status" value="1"/>
</dbReference>
<dbReference type="InterPro" id="IPR016024">
    <property type="entry name" value="ARM-type_fold"/>
</dbReference>
<dbReference type="Gramene" id="scaffold_700853.1">
    <property type="protein sequence ID" value="scaffold_700853.1"/>
    <property type="gene ID" value="scaffold_700853.1"/>
</dbReference>
<evidence type="ECO:0000259" key="1">
    <source>
        <dbReference type="Pfam" id="PF24714"/>
    </source>
</evidence>
<feature type="domain" description="TORTIFOLIA1/SINE1-2 N-terminal" evidence="1">
    <location>
        <begin position="11"/>
        <end position="116"/>
    </location>
</feature>
<evidence type="ECO:0000313" key="3">
    <source>
        <dbReference type="Proteomes" id="UP000008694"/>
    </source>
</evidence>
<dbReference type="InterPro" id="IPR011989">
    <property type="entry name" value="ARM-like"/>
</dbReference>
<dbReference type="PANTHER" id="PTHR31355">
    <property type="entry name" value="MICROTUBULE-ASSOCIATED PROTEIN TORTIFOLIA1"/>
    <property type="match status" value="1"/>
</dbReference>
<dbReference type="AlphaFoldDB" id="D7M998"/>
<dbReference type="Pfam" id="PF24714">
    <property type="entry name" value="TOR1L1_N"/>
    <property type="match status" value="1"/>
</dbReference>
<evidence type="ECO:0000313" key="2">
    <source>
        <dbReference type="EMBL" id="EFH43461.1"/>
    </source>
</evidence>